<name>A0ABR1AWX3_POLSC</name>
<evidence type="ECO:0000313" key="4">
    <source>
        <dbReference type="EMBL" id="KAK6630695.1"/>
    </source>
</evidence>
<evidence type="ECO:0000256" key="1">
    <source>
        <dbReference type="ARBA" id="ARBA00022737"/>
    </source>
</evidence>
<dbReference type="EMBL" id="JAWJWF010000007">
    <property type="protein sequence ID" value="KAK6630695.1"/>
    <property type="molecule type" value="Genomic_DNA"/>
</dbReference>
<keyword evidence="2 3" id="KW-0040">ANK repeat</keyword>
<dbReference type="SMART" id="SM00248">
    <property type="entry name" value="ANK"/>
    <property type="match status" value="3"/>
</dbReference>
<organism evidence="4 5">
    <name type="scientific">Polyplax serrata</name>
    <name type="common">Common mouse louse</name>
    <dbReference type="NCBI Taxonomy" id="468196"/>
    <lineage>
        <taxon>Eukaryota</taxon>
        <taxon>Metazoa</taxon>
        <taxon>Ecdysozoa</taxon>
        <taxon>Arthropoda</taxon>
        <taxon>Hexapoda</taxon>
        <taxon>Insecta</taxon>
        <taxon>Pterygota</taxon>
        <taxon>Neoptera</taxon>
        <taxon>Paraneoptera</taxon>
        <taxon>Psocodea</taxon>
        <taxon>Troctomorpha</taxon>
        <taxon>Phthiraptera</taxon>
        <taxon>Anoplura</taxon>
        <taxon>Polyplacidae</taxon>
        <taxon>Polyplax</taxon>
    </lineage>
</organism>
<reference evidence="4 5" key="1">
    <citation type="submission" date="2023-09" db="EMBL/GenBank/DDBJ databases">
        <title>Genomes of two closely related lineages of the louse Polyplax serrata with different host specificities.</title>
        <authorList>
            <person name="Martinu J."/>
            <person name="Tarabai H."/>
            <person name="Stefka J."/>
            <person name="Hypsa V."/>
        </authorList>
    </citation>
    <scope>NUCLEOTIDE SEQUENCE [LARGE SCALE GENOMIC DNA]</scope>
    <source>
        <strain evidence="4">98ZLc_SE</strain>
    </source>
</reference>
<evidence type="ECO:0000313" key="5">
    <source>
        <dbReference type="Proteomes" id="UP001359485"/>
    </source>
</evidence>
<dbReference type="Gene3D" id="1.25.40.20">
    <property type="entry name" value="Ankyrin repeat-containing domain"/>
    <property type="match status" value="2"/>
</dbReference>
<protein>
    <submittedName>
        <fullName evidence="4">Uncharacterized protein</fullName>
    </submittedName>
</protein>
<dbReference type="PROSITE" id="PS50088">
    <property type="entry name" value="ANK_REPEAT"/>
    <property type="match status" value="2"/>
</dbReference>
<gene>
    <name evidence="4" type="ORF">RUM44_002864</name>
</gene>
<feature type="repeat" description="ANK" evidence="3">
    <location>
        <begin position="76"/>
        <end position="108"/>
    </location>
</feature>
<feature type="repeat" description="ANK" evidence="3">
    <location>
        <begin position="109"/>
        <end position="141"/>
    </location>
</feature>
<keyword evidence="1" id="KW-0677">Repeat</keyword>
<keyword evidence="5" id="KW-1185">Reference proteome</keyword>
<evidence type="ECO:0000256" key="3">
    <source>
        <dbReference type="PROSITE-ProRule" id="PRU00023"/>
    </source>
</evidence>
<sequence length="224" mass="24980">MIGELHPSQCILNELSTDLFRDLIFNKPCIYKRRASISDLLVADERRLRFAASRNDCDRLTELLESGVNPNASDDNGRTALHLASASGYSNIVKILLSFNADCNVVDKLGNTPLHLAVCTTSTTSINMLLNAGCSAFQKGHSGCTPLQLAQTKLWLLQRYCNPDYTEIRSKISEIIDIMKMMVKDQDQEKKLTEMFASGLLLNDNANLATDVNRILQTLNDLRL</sequence>
<dbReference type="InterPro" id="IPR036770">
    <property type="entry name" value="Ankyrin_rpt-contain_sf"/>
</dbReference>
<proteinExistence type="predicted"/>
<dbReference type="PANTHER" id="PTHR24171">
    <property type="entry name" value="ANKYRIN REPEAT DOMAIN-CONTAINING PROTEIN 39-RELATED"/>
    <property type="match status" value="1"/>
</dbReference>
<dbReference type="Pfam" id="PF12796">
    <property type="entry name" value="Ank_2"/>
    <property type="match status" value="1"/>
</dbReference>
<dbReference type="PROSITE" id="PS50297">
    <property type="entry name" value="ANK_REP_REGION"/>
    <property type="match status" value="2"/>
</dbReference>
<dbReference type="SUPFAM" id="SSF48403">
    <property type="entry name" value="Ankyrin repeat"/>
    <property type="match status" value="1"/>
</dbReference>
<accession>A0ABR1AWX3</accession>
<comment type="caution">
    <text evidence="4">The sequence shown here is derived from an EMBL/GenBank/DDBJ whole genome shotgun (WGS) entry which is preliminary data.</text>
</comment>
<evidence type="ECO:0000256" key="2">
    <source>
        <dbReference type="ARBA" id="ARBA00023043"/>
    </source>
</evidence>
<dbReference type="InterPro" id="IPR002110">
    <property type="entry name" value="Ankyrin_rpt"/>
</dbReference>
<dbReference type="Proteomes" id="UP001359485">
    <property type="component" value="Unassembled WGS sequence"/>
</dbReference>